<accession>A0A8T1BSA3</accession>
<proteinExistence type="predicted"/>
<sequence length="126" mass="14318">MTVSFSKSGSCKQQFCAATQPIHPQRALHRGSVRSPNTWTYISGTSQCAEGYHHVDNLKSEWEEEQSRQEGGSCYCQVRAPKTVLTPATSSPRQRRLVTIAPEQINFLGDWNFSAQRSWRECSSHW</sequence>
<organism evidence="1 2">
    <name type="scientific">Phytophthora cactorum</name>
    <dbReference type="NCBI Taxonomy" id="29920"/>
    <lineage>
        <taxon>Eukaryota</taxon>
        <taxon>Sar</taxon>
        <taxon>Stramenopiles</taxon>
        <taxon>Oomycota</taxon>
        <taxon>Peronosporomycetes</taxon>
        <taxon>Peronosporales</taxon>
        <taxon>Peronosporaceae</taxon>
        <taxon>Phytophthora</taxon>
    </lineage>
</organism>
<dbReference type="EMBL" id="RCMK01000924">
    <property type="protein sequence ID" value="KAG2907589.1"/>
    <property type="molecule type" value="Genomic_DNA"/>
</dbReference>
<name>A0A8T1BSA3_9STRA</name>
<protein>
    <submittedName>
        <fullName evidence="1">Uncharacterized protein</fullName>
    </submittedName>
</protein>
<reference evidence="1" key="1">
    <citation type="submission" date="2018-10" db="EMBL/GenBank/DDBJ databases">
        <title>Effector identification in a new, highly contiguous assembly of the strawberry crown rot pathogen Phytophthora cactorum.</title>
        <authorList>
            <person name="Armitage A.D."/>
            <person name="Nellist C.F."/>
            <person name="Bates H."/>
            <person name="Vickerstaff R.J."/>
            <person name="Harrison R.J."/>
        </authorList>
    </citation>
    <scope>NUCLEOTIDE SEQUENCE</scope>
    <source>
        <strain evidence="1">4040</strain>
    </source>
</reference>
<evidence type="ECO:0000313" key="1">
    <source>
        <dbReference type="EMBL" id="KAG2907589.1"/>
    </source>
</evidence>
<dbReference type="AlphaFoldDB" id="A0A8T1BSA3"/>
<comment type="caution">
    <text evidence="1">The sequence shown here is derived from an EMBL/GenBank/DDBJ whole genome shotgun (WGS) entry which is preliminary data.</text>
</comment>
<dbReference type="Proteomes" id="UP000736787">
    <property type="component" value="Unassembled WGS sequence"/>
</dbReference>
<gene>
    <name evidence="1" type="ORF">PC117_g20174</name>
</gene>
<evidence type="ECO:0000313" key="2">
    <source>
        <dbReference type="Proteomes" id="UP000736787"/>
    </source>
</evidence>